<feature type="region of interest" description="Disordered" evidence="6">
    <location>
        <begin position="26"/>
        <end position="57"/>
    </location>
</feature>
<feature type="transmembrane region" description="Helical" evidence="7">
    <location>
        <begin position="139"/>
        <end position="161"/>
    </location>
</feature>
<feature type="transmembrane region" description="Helical" evidence="7">
    <location>
        <begin position="168"/>
        <end position="188"/>
    </location>
</feature>
<feature type="transmembrane region" description="Helical" evidence="7">
    <location>
        <begin position="194"/>
        <end position="216"/>
    </location>
</feature>
<evidence type="ECO:0000259" key="8">
    <source>
        <dbReference type="PROSITE" id="PS50850"/>
    </source>
</evidence>
<dbReference type="InterPro" id="IPR036259">
    <property type="entry name" value="MFS_trans_sf"/>
</dbReference>
<feature type="transmembrane region" description="Helical" evidence="7">
    <location>
        <begin position="399"/>
        <end position="417"/>
    </location>
</feature>
<protein>
    <submittedName>
        <fullName evidence="9">Major facilitator superfamily domain-containing protein</fullName>
    </submittedName>
</protein>
<dbReference type="GO" id="GO:0016020">
    <property type="term" value="C:membrane"/>
    <property type="evidence" value="ECO:0007669"/>
    <property type="project" value="UniProtKB-SubCell"/>
</dbReference>
<keyword evidence="3 7" id="KW-0812">Transmembrane</keyword>
<sequence>MSEKKEYTIDHGDGKVEYIVEETTTTTTLGDNNQSSKFEIQDGLDNHSDEGYGQSGEKGDYTYETVIDSKDIRQAYTDNGELDYVQSAEEKALVRRLDFFYVMPCIALMNFFQFFDKSALSYSAVLNIMEDTNIDSNQFSWLGSIFYLGYLVFQVPNAVLLQRFPIGRYVGVIIVLWGAVLAVTAAATDFSQLAALRFLLGFFEAGIYPCCLMIISTMYRRREQAGRIGWVYICNGIAMAVGGLIGYGIGHMQGVHGMSGWQWVMIILGCVTILFGIFCFFLLVGDPSATCISRTPELKAIVAERTRDNAVARTRTIKVAHMIESVKELRFWCFILASMLLNMSNGALGTFSTLITSSFGFERLNSILLTIPSGVADIIYIVIAIYINRRWGWTLPMAAVLLVWSTVGLILLITIPYAKAKLLGLYMCWGFAAAYVLLLTSLSNNVTGYTKKIFYSSCTIVLYTIGNFSGNLFPMNQPAPYVKAMIGYCIANAIAIVLLLIAHYSMLRENKRRLASTTERKFDVLDDLTDVENTNIIYRL</sequence>
<dbReference type="EMBL" id="MCGE01000008">
    <property type="protein sequence ID" value="ORZ18676.1"/>
    <property type="molecule type" value="Genomic_DNA"/>
</dbReference>
<dbReference type="Gene3D" id="1.20.1250.20">
    <property type="entry name" value="MFS general substrate transporter like domains"/>
    <property type="match status" value="1"/>
</dbReference>
<feature type="transmembrane region" description="Helical" evidence="7">
    <location>
        <begin position="228"/>
        <end position="249"/>
    </location>
</feature>
<feature type="transmembrane region" description="Helical" evidence="7">
    <location>
        <begin position="423"/>
        <end position="442"/>
    </location>
</feature>
<evidence type="ECO:0000256" key="4">
    <source>
        <dbReference type="ARBA" id="ARBA00022989"/>
    </source>
</evidence>
<dbReference type="Proteomes" id="UP000193560">
    <property type="component" value="Unassembled WGS sequence"/>
</dbReference>
<dbReference type="Pfam" id="PF07690">
    <property type="entry name" value="MFS_1"/>
    <property type="match status" value="1"/>
</dbReference>
<keyword evidence="4 7" id="KW-1133">Transmembrane helix</keyword>
<name>A0A1X2ILL5_9FUNG</name>
<feature type="transmembrane region" description="Helical" evidence="7">
    <location>
        <begin position="261"/>
        <end position="284"/>
    </location>
</feature>
<organism evidence="9 10">
    <name type="scientific">Absidia repens</name>
    <dbReference type="NCBI Taxonomy" id="90262"/>
    <lineage>
        <taxon>Eukaryota</taxon>
        <taxon>Fungi</taxon>
        <taxon>Fungi incertae sedis</taxon>
        <taxon>Mucoromycota</taxon>
        <taxon>Mucoromycotina</taxon>
        <taxon>Mucoromycetes</taxon>
        <taxon>Mucorales</taxon>
        <taxon>Cunninghamellaceae</taxon>
        <taxon>Absidia</taxon>
    </lineage>
</organism>
<evidence type="ECO:0000256" key="2">
    <source>
        <dbReference type="ARBA" id="ARBA00022448"/>
    </source>
</evidence>
<proteinExistence type="predicted"/>
<dbReference type="PROSITE" id="PS50850">
    <property type="entry name" value="MFS"/>
    <property type="match status" value="1"/>
</dbReference>
<feature type="transmembrane region" description="Helical" evidence="7">
    <location>
        <begin position="99"/>
        <end position="115"/>
    </location>
</feature>
<feature type="transmembrane region" description="Helical" evidence="7">
    <location>
        <begin position="331"/>
        <end position="355"/>
    </location>
</feature>
<feature type="transmembrane region" description="Helical" evidence="7">
    <location>
        <begin position="367"/>
        <end position="387"/>
    </location>
</feature>
<dbReference type="SUPFAM" id="SSF103473">
    <property type="entry name" value="MFS general substrate transporter"/>
    <property type="match status" value="1"/>
</dbReference>
<comment type="subcellular location">
    <subcellularLocation>
        <location evidence="1">Membrane</location>
        <topology evidence="1">Multi-pass membrane protein</topology>
    </subcellularLocation>
</comment>
<evidence type="ECO:0000256" key="1">
    <source>
        <dbReference type="ARBA" id="ARBA00004141"/>
    </source>
</evidence>
<feature type="compositionally biased region" description="Polar residues" evidence="6">
    <location>
        <begin position="29"/>
        <end position="38"/>
    </location>
</feature>
<keyword evidence="2" id="KW-0813">Transport</keyword>
<dbReference type="PANTHER" id="PTHR43791">
    <property type="entry name" value="PERMEASE-RELATED"/>
    <property type="match status" value="1"/>
</dbReference>
<feature type="domain" description="Major facilitator superfamily (MFS) profile" evidence="8">
    <location>
        <begin position="102"/>
        <end position="540"/>
    </location>
</feature>
<keyword evidence="10" id="KW-1185">Reference proteome</keyword>
<accession>A0A1X2ILL5</accession>
<reference evidence="9 10" key="1">
    <citation type="submission" date="2016-07" db="EMBL/GenBank/DDBJ databases">
        <title>Pervasive Adenine N6-methylation of Active Genes in Fungi.</title>
        <authorList>
            <consortium name="DOE Joint Genome Institute"/>
            <person name="Mondo S.J."/>
            <person name="Dannebaum R.O."/>
            <person name="Kuo R.C."/>
            <person name="Labutti K."/>
            <person name="Haridas S."/>
            <person name="Kuo A."/>
            <person name="Salamov A."/>
            <person name="Ahrendt S.R."/>
            <person name="Lipzen A."/>
            <person name="Sullivan W."/>
            <person name="Andreopoulos W.B."/>
            <person name="Clum A."/>
            <person name="Lindquist E."/>
            <person name="Daum C."/>
            <person name="Ramamoorthy G.K."/>
            <person name="Gryganskyi A."/>
            <person name="Culley D."/>
            <person name="Magnuson J.K."/>
            <person name="James T.Y."/>
            <person name="O'Malley M.A."/>
            <person name="Stajich J.E."/>
            <person name="Spatafora J.W."/>
            <person name="Visel A."/>
            <person name="Grigoriev I.V."/>
        </authorList>
    </citation>
    <scope>NUCLEOTIDE SEQUENCE [LARGE SCALE GENOMIC DNA]</scope>
    <source>
        <strain evidence="9 10">NRRL 1336</strain>
    </source>
</reference>
<feature type="transmembrane region" description="Helical" evidence="7">
    <location>
        <begin position="454"/>
        <end position="473"/>
    </location>
</feature>
<evidence type="ECO:0000256" key="3">
    <source>
        <dbReference type="ARBA" id="ARBA00022692"/>
    </source>
</evidence>
<dbReference type="InterPro" id="IPR020846">
    <property type="entry name" value="MFS_dom"/>
</dbReference>
<evidence type="ECO:0000256" key="6">
    <source>
        <dbReference type="SAM" id="MobiDB-lite"/>
    </source>
</evidence>
<evidence type="ECO:0000256" key="7">
    <source>
        <dbReference type="SAM" id="Phobius"/>
    </source>
</evidence>
<evidence type="ECO:0000313" key="10">
    <source>
        <dbReference type="Proteomes" id="UP000193560"/>
    </source>
</evidence>
<evidence type="ECO:0000313" key="9">
    <source>
        <dbReference type="EMBL" id="ORZ18676.1"/>
    </source>
</evidence>
<feature type="transmembrane region" description="Helical" evidence="7">
    <location>
        <begin position="485"/>
        <end position="504"/>
    </location>
</feature>
<dbReference type="GO" id="GO:0022857">
    <property type="term" value="F:transmembrane transporter activity"/>
    <property type="evidence" value="ECO:0007669"/>
    <property type="project" value="InterPro"/>
</dbReference>
<dbReference type="STRING" id="90262.A0A1X2ILL5"/>
<keyword evidence="5 7" id="KW-0472">Membrane</keyword>
<dbReference type="PANTHER" id="PTHR43791:SF36">
    <property type="entry name" value="TRANSPORTER, PUTATIVE (AFU_ORTHOLOGUE AFUA_6G08340)-RELATED"/>
    <property type="match status" value="1"/>
</dbReference>
<gene>
    <name evidence="9" type="ORF">BCR42DRAFT_411388</name>
</gene>
<comment type="caution">
    <text evidence="9">The sequence shown here is derived from an EMBL/GenBank/DDBJ whole genome shotgun (WGS) entry which is preliminary data.</text>
</comment>
<evidence type="ECO:0000256" key="5">
    <source>
        <dbReference type="ARBA" id="ARBA00023136"/>
    </source>
</evidence>
<dbReference type="AlphaFoldDB" id="A0A1X2ILL5"/>
<dbReference type="InterPro" id="IPR011701">
    <property type="entry name" value="MFS"/>
</dbReference>
<dbReference type="OrthoDB" id="6730379at2759"/>